<dbReference type="CDD" id="cd16914">
    <property type="entry name" value="EcfT"/>
    <property type="match status" value="1"/>
</dbReference>
<comment type="caution">
    <text evidence="8">The sequence shown here is derived from an EMBL/GenBank/DDBJ whole genome shotgun (WGS) entry which is preliminary data.</text>
</comment>
<reference evidence="8" key="2">
    <citation type="submission" date="2021-04" db="EMBL/GenBank/DDBJ databases">
        <authorList>
            <person name="Gilroy R."/>
        </authorList>
    </citation>
    <scope>NUCLEOTIDE SEQUENCE</scope>
    <source>
        <strain evidence="8">9264</strain>
    </source>
</reference>
<keyword evidence="5 7" id="KW-1133">Transmembrane helix</keyword>
<gene>
    <name evidence="8" type="ORF">H9906_04555</name>
</gene>
<evidence type="ECO:0000256" key="2">
    <source>
        <dbReference type="ARBA" id="ARBA00008564"/>
    </source>
</evidence>
<dbReference type="InterPro" id="IPR051611">
    <property type="entry name" value="ECF_transporter_component"/>
</dbReference>
<proteinExistence type="inferred from homology"/>
<dbReference type="InterPro" id="IPR003339">
    <property type="entry name" value="ABC/ECF_trnsptr_transmembrane"/>
</dbReference>
<feature type="transmembrane region" description="Helical" evidence="7">
    <location>
        <begin position="12"/>
        <end position="43"/>
    </location>
</feature>
<evidence type="ECO:0000256" key="3">
    <source>
        <dbReference type="ARBA" id="ARBA00022475"/>
    </source>
</evidence>
<keyword evidence="3" id="KW-1003">Cell membrane</keyword>
<evidence type="ECO:0000256" key="1">
    <source>
        <dbReference type="ARBA" id="ARBA00004141"/>
    </source>
</evidence>
<dbReference type="GO" id="GO:0005886">
    <property type="term" value="C:plasma membrane"/>
    <property type="evidence" value="ECO:0007669"/>
    <property type="project" value="UniProtKB-ARBA"/>
</dbReference>
<reference evidence="8" key="1">
    <citation type="journal article" date="2021" name="PeerJ">
        <title>Extensive microbial diversity within the chicken gut microbiome revealed by metagenomics and culture.</title>
        <authorList>
            <person name="Gilroy R."/>
            <person name="Ravi A."/>
            <person name="Getino M."/>
            <person name="Pursley I."/>
            <person name="Horton D.L."/>
            <person name="Alikhan N.F."/>
            <person name="Baker D."/>
            <person name="Gharbi K."/>
            <person name="Hall N."/>
            <person name="Watson M."/>
            <person name="Adriaenssens E.M."/>
            <person name="Foster-Nyarko E."/>
            <person name="Jarju S."/>
            <person name="Secka A."/>
            <person name="Antonio M."/>
            <person name="Oren A."/>
            <person name="Chaudhuri R.R."/>
            <person name="La Ragione R."/>
            <person name="Hildebrand F."/>
            <person name="Pallen M.J."/>
        </authorList>
    </citation>
    <scope>NUCLEOTIDE SEQUENCE</scope>
    <source>
        <strain evidence="8">9264</strain>
    </source>
</reference>
<keyword evidence="4 7" id="KW-0812">Transmembrane</keyword>
<feature type="transmembrane region" description="Helical" evidence="7">
    <location>
        <begin position="55"/>
        <end position="74"/>
    </location>
</feature>
<evidence type="ECO:0000256" key="7">
    <source>
        <dbReference type="SAM" id="Phobius"/>
    </source>
</evidence>
<name>A0A9D2RKV3_9BURK</name>
<dbReference type="Proteomes" id="UP000823889">
    <property type="component" value="Unassembled WGS sequence"/>
</dbReference>
<evidence type="ECO:0000256" key="6">
    <source>
        <dbReference type="ARBA" id="ARBA00023136"/>
    </source>
</evidence>
<dbReference type="Pfam" id="PF02361">
    <property type="entry name" value="CbiQ"/>
    <property type="match status" value="1"/>
</dbReference>
<comment type="subcellular location">
    <subcellularLocation>
        <location evidence="1">Membrane</location>
        <topology evidence="1">Multi-pass membrane protein</topology>
    </subcellularLocation>
</comment>
<comment type="similarity">
    <text evidence="2">Belongs to the CbiQ family.</text>
</comment>
<organism evidence="8 9">
    <name type="scientific">Candidatus Paenalcaligenes intestinipullorum</name>
    <dbReference type="NCBI Taxonomy" id="2838718"/>
    <lineage>
        <taxon>Bacteria</taxon>
        <taxon>Pseudomonadati</taxon>
        <taxon>Pseudomonadota</taxon>
        <taxon>Betaproteobacteria</taxon>
        <taxon>Burkholderiales</taxon>
        <taxon>Alcaligenaceae</taxon>
        <taxon>Paenalcaligenes</taxon>
    </lineage>
</organism>
<protein>
    <submittedName>
        <fullName evidence="8">Energy-coupling factor transporter transmembrane protein EcfT</fullName>
    </submittedName>
</protein>
<feature type="transmembrane region" description="Helical" evidence="7">
    <location>
        <begin position="210"/>
        <end position="228"/>
    </location>
</feature>
<evidence type="ECO:0000256" key="5">
    <source>
        <dbReference type="ARBA" id="ARBA00022989"/>
    </source>
</evidence>
<dbReference type="PANTHER" id="PTHR34857:SF2">
    <property type="entry name" value="SLL0384 PROTEIN"/>
    <property type="match status" value="1"/>
</dbReference>
<keyword evidence="6 7" id="KW-0472">Membrane</keyword>
<dbReference type="AlphaFoldDB" id="A0A9D2RKV3"/>
<evidence type="ECO:0000313" key="9">
    <source>
        <dbReference type="Proteomes" id="UP000823889"/>
    </source>
</evidence>
<dbReference type="EMBL" id="DWUQ01000093">
    <property type="protein sequence ID" value="HJD44286.1"/>
    <property type="molecule type" value="Genomic_DNA"/>
</dbReference>
<sequence>MLADVRLRVGLAFGLSLMIAMAQSLERLAVVSIGALGMALWCYRGQWLRLGKRLLPANMLLFMMAVLLGIKWGSWQWQPEGLIIAGRAIVRANAAMLCCASLCYGLTSWQLAYAIQALSRSSKLALLGFLMVRYIADLQQHKQRLERAMQARGFVAQPFIRRCQATALLIAQVFLVGVDKSERLRHALLARGYQGVFVVTDEAKMRASSCVAAGACLLLVAGILWVPIL</sequence>
<accession>A0A9D2RKV3</accession>
<evidence type="ECO:0000256" key="4">
    <source>
        <dbReference type="ARBA" id="ARBA00022692"/>
    </source>
</evidence>
<dbReference type="PANTHER" id="PTHR34857">
    <property type="entry name" value="SLL0384 PROTEIN"/>
    <property type="match status" value="1"/>
</dbReference>
<feature type="transmembrane region" description="Helical" evidence="7">
    <location>
        <begin position="94"/>
        <end position="115"/>
    </location>
</feature>
<evidence type="ECO:0000313" key="8">
    <source>
        <dbReference type="EMBL" id="HJD44286.1"/>
    </source>
</evidence>